<keyword evidence="2 3" id="KW-0802">TPR repeat</keyword>
<dbReference type="Gene3D" id="1.25.40.10">
    <property type="entry name" value="Tetratricopeptide repeat domain"/>
    <property type="match status" value="6"/>
</dbReference>
<dbReference type="InterPro" id="IPR039226">
    <property type="entry name" value="Ski3/TTC37"/>
</dbReference>
<dbReference type="SMART" id="SM00028">
    <property type="entry name" value="TPR"/>
    <property type="match status" value="12"/>
</dbReference>
<accession>A0A8T0H7B1</accession>
<dbReference type="EMBL" id="CM026428">
    <property type="protein sequence ID" value="KAG0566179.1"/>
    <property type="molecule type" value="Genomic_DNA"/>
</dbReference>
<organism evidence="4 5">
    <name type="scientific">Ceratodon purpureus</name>
    <name type="common">Fire moss</name>
    <name type="synonym">Dicranum purpureum</name>
    <dbReference type="NCBI Taxonomy" id="3225"/>
    <lineage>
        <taxon>Eukaryota</taxon>
        <taxon>Viridiplantae</taxon>
        <taxon>Streptophyta</taxon>
        <taxon>Embryophyta</taxon>
        <taxon>Bryophyta</taxon>
        <taxon>Bryophytina</taxon>
        <taxon>Bryopsida</taxon>
        <taxon>Dicranidae</taxon>
        <taxon>Pseudoditrichales</taxon>
        <taxon>Ditrichaceae</taxon>
        <taxon>Ceratodon</taxon>
    </lineage>
</organism>
<dbReference type="PANTHER" id="PTHR15704:SF7">
    <property type="entry name" value="SUPERKILLER COMPLEX PROTEIN 3"/>
    <property type="match status" value="1"/>
</dbReference>
<dbReference type="Proteomes" id="UP000822688">
    <property type="component" value="Chromosome 7"/>
</dbReference>
<dbReference type="InterPro" id="IPR019734">
    <property type="entry name" value="TPR_rpt"/>
</dbReference>
<name>A0A8T0H7B1_CERPU</name>
<dbReference type="PROSITE" id="PS50005">
    <property type="entry name" value="TPR"/>
    <property type="match status" value="2"/>
</dbReference>
<evidence type="ECO:0000256" key="2">
    <source>
        <dbReference type="ARBA" id="ARBA00022803"/>
    </source>
</evidence>
<evidence type="ECO:0008006" key="6">
    <source>
        <dbReference type="Google" id="ProtNLM"/>
    </source>
</evidence>
<dbReference type="GO" id="GO:0055087">
    <property type="term" value="C:Ski complex"/>
    <property type="evidence" value="ECO:0007669"/>
    <property type="project" value="InterPro"/>
</dbReference>
<evidence type="ECO:0000256" key="1">
    <source>
        <dbReference type="ARBA" id="ARBA00022737"/>
    </source>
</evidence>
<dbReference type="InterPro" id="IPR011990">
    <property type="entry name" value="TPR-like_helical_dom_sf"/>
</dbReference>
<dbReference type="PANTHER" id="PTHR15704">
    <property type="entry name" value="SUPERKILLER 3 PROTEIN-RELATED"/>
    <property type="match status" value="1"/>
</dbReference>
<evidence type="ECO:0000313" key="4">
    <source>
        <dbReference type="EMBL" id="KAG0566179.1"/>
    </source>
</evidence>
<feature type="repeat" description="TPR" evidence="3">
    <location>
        <begin position="894"/>
        <end position="927"/>
    </location>
</feature>
<keyword evidence="5" id="KW-1185">Reference proteome</keyword>
<keyword evidence="1" id="KW-0677">Repeat</keyword>
<dbReference type="GO" id="GO:0006401">
    <property type="term" value="P:RNA catabolic process"/>
    <property type="evidence" value="ECO:0007669"/>
    <property type="project" value="InterPro"/>
</dbReference>
<evidence type="ECO:0000256" key="3">
    <source>
        <dbReference type="PROSITE-ProRule" id="PRU00339"/>
    </source>
</evidence>
<reference evidence="4" key="1">
    <citation type="submission" date="2020-06" db="EMBL/GenBank/DDBJ databases">
        <title>WGS assembly of Ceratodon purpureus strain R40.</title>
        <authorList>
            <person name="Carey S.B."/>
            <person name="Jenkins J."/>
            <person name="Shu S."/>
            <person name="Lovell J.T."/>
            <person name="Sreedasyam A."/>
            <person name="Maumus F."/>
            <person name="Tiley G.P."/>
            <person name="Fernandez-Pozo N."/>
            <person name="Barry K."/>
            <person name="Chen C."/>
            <person name="Wang M."/>
            <person name="Lipzen A."/>
            <person name="Daum C."/>
            <person name="Saski C.A."/>
            <person name="Payton A.C."/>
            <person name="Mcbreen J.C."/>
            <person name="Conrad R.E."/>
            <person name="Kollar L.M."/>
            <person name="Olsson S."/>
            <person name="Huttunen S."/>
            <person name="Landis J.B."/>
            <person name="Wickett N.J."/>
            <person name="Johnson M.G."/>
            <person name="Rensing S.A."/>
            <person name="Grimwood J."/>
            <person name="Schmutz J."/>
            <person name="Mcdaniel S.F."/>
        </authorList>
    </citation>
    <scope>NUCLEOTIDE SEQUENCE</scope>
    <source>
        <strain evidence="4">R40</strain>
    </source>
</reference>
<comment type="caution">
    <text evidence="4">The sequence shown here is derived from an EMBL/GenBank/DDBJ whole genome shotgun (WGS) entry which is preliminary data.</text>
</comment>
<feature type="repeat" description="TPR" evidence="3">
    <location>
        <begin position="625"/>
        <end position="658"/>
    </location>
</feature>
<dbReference type="SUPFAM" id="SSF48452">
    <property type="entry name" value="TPR-like"/>
    <property type="match status" value="6"/>
</dbReference>
<dbReference type="Pfam" id="PF13432">
    <property type="entry name" value="TPR_16"/>
    <property type="match status" value="2"/>
</dbReference>
<proteinExistence type="predicted"/>
<sequence length="1620" mass="178049">MADKAALLRAAEQALEERNFPEVVKCCKLVLKQDRASYGAFVLLARALQGTHHLPQAQVALRKAVEVDKSALPAWLALMDLHEEDGDTEKFLEACNTVKQIAQGSGDMKNYAFCIERLGSKYVKAERYEEALGAWQELLKVANTVSPDMKLKALCGVVDAQAALFDLAVQQERGKNTAVLGVESLRKDLEANLQAALEQPGLHVERYNALLLDLLLRTARESRGRESQLRVLQQALATTFSSSVAIAFEVALIFCEEDDADSLFGSVSTAEEMNKGFSYYRFRLGLRFAHLYPSHGLALATIASLSQSSAVRKKILCEKALRVDDTCVIGWELLADLQIAEGAHSAAAESVKRGFQALELWRSKYGLQLFSKELHLHLLQGHMHLAMKNYGEAEKLYQFVLEGAHKLARREAQELTSAALEGRVKVAIAQGNPEETEDRLEALLSFDDKNHWALSEQGWLIFKKGNIEKAVRLLEQAVEVCGDNSTYRRRLGLVYWETGERSGKERAVAQLVEAARLDPREAGVFRYLGHYYYQIAGDLRRAARSYQKAITLDPEDSEAGEALCNLLEQGGQIVLEGAICREASQHSPRAYWAWRRLGFIQVQAKQWSESVANLQHALRGYSSDGSLWEALGLAYQQLGMLTAALKAYERVVALGNSSPIFALLQSGIILQSLASYTEAIAMFRNAIEKVPGHVVAQCGLAAALLGRARQCTGVGALAWAATLLQEAADVAHQCTANNGTVAAAWKLLGDIEVAYAQILPCDAMESTLDAVSNGYFSPQLAATFQKKVVFWHQQRRAASKRAQRAYRHLLHICPQQGSVYADLAMAMKLDLSLDKNIPGPVSVSRLDPEKAVLSGLRLDSTDADLWFIFGVLAQHKALKQHAFIQALRLDAYHSNTWAHLGQLYLQERELDLARQAFDRSRSADPTLSLPWAGMAFLHSLSDGKKELDEAFASCLYAVHLSPVMQVQLGLARLAERTHHLHSAQVYAAIEQCVQRAPECVEALNLKGLVCESRGSLSTAITAFQLARRIIEQGSGKLDATASKQRNIILLNIARVLCKAGRAGEAVQVYEMLADSGTLLEEPEAMRSYAVAAWLGNKRELAAAISKQAVELSGDPAGLILYFKMMYWISGPLPVLEEIRRASMDLFRNMVFSGTALAMAVTADQQQSVAGVLYRCNIFFDHERGPQAHQLVAAWKQGKQEEGHRYSSTAEGLLKALHSYPDSLSIRVKLGQELTGSTYGNCANLALRCCNVPIPIATSQEGLCSSLVAAVMADAAGATQSVLPKIVRWVHTEPWNKTARASLVLALQQVQKPNVNLAVGHIAPTQPVSNPNSIDMNILLKICASNAALEHGDYTAALQHAKAACQLNGSPECNFVASFQLARCYLATQNFPLLRVEVRKCRQNLKSDDVFGYFKLSEMEDKLGMQKEVQNSSFERAIGLKGAAATKVWTSLLHFSKAQGLLQIGDYISAEKAAGQACAIHPESAPLHLFHGAICLALANLGGYTEHLSSAIRSLNKAVQGGPSVISVAGVLLAQAEISKSSTRSRNAQKWEQVLRLSWKSWPEEDRPGELYYQMGLLAEQFKDTSHAGVHAPESLQSKRSWMQRAVHVNPACLRYWVALQ</sequence>
<protein>
    <recommendedName>
        <fullName evidence="6">Tetratricopeptide repeat protein 37</fullName>
    </recommendedName>
</protein>
<gene>
    <name evidence="4" type="ORF">KC19_7G044100</name>
</gene>
<evidence type="ECO:0000313" key="5">
    <source>
        <dbReference type="Proteomes" id="UP000822688"/>
    </source>
</evidence>